<dbReference type="InterPro" id="IPR023577">
    <property type="entry name" value="CYTH_domain"/>
</dbReference>
<comment type="caution">
    <text evidence="3">The sequence shown here is derived from an EMBL/GenBank/DDBJ whole genome shotgun (WGS) entry which is preliminary data.</text>
</comment>
<dbReference type="Gene3D" id="1.40.20.10">
    <property type="entry name" value="CHAD domain"/>
    <property type="match status" value="1"/>
</dbReference>
<evidence type="ECO:0000313" key="4">
    <source>
        <dbReference type="Proteomes" id="UP001553161"/>
    </source>
</evidence>
<evidence type="ECO:0000313" key="3">
    <source>
        <dbReference type="EMBL" id="MEV8467706.1"/>
    </source>
</evidence>
<dbReference type="PANTHER" id="PTHR39569">
    <property type="entry name" value="INORGANIC TRIPHOSPHATASE"/>
    <property type="match status" value="1"/>
</dbReference>
<dbReference type="PANTHER" id="PTHR39569:SF1">
    <property type="entry name" value="INORGANIC TRIPHOSPHATASE"/>
    <property type="match status" value="1"/>
</dbReference>
<dbReference type="InterPro" id="IPR033469">
    <property type="entry name" value="CYTH-like_dom_sf"/>
</dbReference>
<feature type="domain" description="CHAD" evidence="2">
    <location>
        <begin position="223"/>
        <end position="511"/>
    </location>
</feature>
<organism evidence="3 4">
    <name type="scientific">Meridianimarinicoccus marinus</name>
    <dbReference type="NCBI Taxonomy" id="3231483"/>
    <lineage>
        <taxon>Bacteria</taxon>
        <taxon>Pseudomonadati</taxon>
        <taxon>Pseudomonadota</taxon>
        <taxon>Alphaproteobacteria</taxon>
        <taxon>Rhodobacterales</taxon>
        <taxon>Paracoccaceae</taxon>
        <taxon>Meridianimarinicoccus</taxon>
    </lineage>
</organism>
<evidence type="ECO:0000259" key="2">
    <source>
        <dbReference type="PROSITE" id="PS51708"/>
    </source>
</evidence>
<evidence type="ECO:0000259" key="1">
    <source>
        <dbReference type="PROSITE" id="PS51707"/>
    </source>
</evidence>
<protein>
    <submittedName>
        <fullName evidence="3">CHAD domain-containing protein</fullName>
    </submittedName>
</protein>
<sequence>MDEIELKFVASADQTAALCRQVPNLSGLVAQPTTRQLRSIYYDTPDQVLRRNGIALRLRFDGTEWVQTVKAKNKRHGGLHTTQESDCPADGETLRLKRIPDTALRARITALCRRRDLAPICETRMERTAALVDIPGEGRVELAIDRGEIRAGNRCASYHEVELELVSGEIAALFTLTGRLFPEGGLRFAPISKAARGYMLAADGRIAAAPAPRNAHPVPLTPEQTGETAAREVLRECFDQIIRNIDTVRDTDDPESVHQLRIGLRRFRSASALFRPVIGHPKLTQLSAEARWLSREVGQLRDLDVALSELVLPEAKACPEEPGFAQLADLLETRRQAQRDRLREVLTSARSQSFVLDLARFIETRGWLRPDDFAQDYRLSRPVKKLARRALRKRWTACETRAKGIETLSIDARHTLRKELKKLRYAVEFLSPLMPRKRTKAALKQLKRLQDVFGDLNDLSTVQGLFLAANAPGRKDPDVQRAVGRLLGSRRVQADLQWSEAQDLWHDLRARKPAL</sequence>
<dbReference type="SUPFAM" id="SSF55154">
    <property type="entry name" value="CYTH-like phosphatases"/>
    <property type="match status" value="1"/>
</dbReference>
<dbReference type="PROSITE" id="PS51707">
    <property type="entry name" value="CYTH"/>
    <property type="match status" value="1"/>
</dbReference>
<reference evidence="3 4" key="1">
    <citation type="submission" date="2024-07" db="EMBL/GenBank/DDBJ databases">
        <authorList>
            <person name="Kang M."/>
        </authorList>
    </citation>
    <scope>NUCLEOTIDE SEQUENCE [LARGE SCALE GENOMIC DNA]</scope>
    <source>
        <strain evidence="3 4">DFM31</strain>
    </source>
</reference>
<accession>A0ABV3L8B6</accession>
<feature type="domain" description="CYTH" evidence="1">
    <location>
        <begin position="1"/>
        <end position="204"/>
    </location>
</feature>
<dbReference type="EMBL" id="JBFBVU010000016">
    <property type="protein sequence ID" value="MEV8467706.1"/>
    <property type="molecule type" value="Genomic_DNA"/>
</dbReference>
<dbReference type="CDD" id="cd07756">
    <property type="entry name" value="CYTH-like_Pase_CHAD"/>
    <property type="match status" value="1"/>
</dbReference>
<dbReference type="SMART" id="SM01118">
    <property type="entry name" value="CYTH"/>
    <property type="match status" value="1"/>
</dbReference>
<dbReference type="Gene3D" id="2.40.320.10">
    <property type="entry name" value="Hypothetical Protein Pfu-838710-001"/>
    <property type="match status" value="1"/>
</dbReference>
<proteinExistence type="predicted"/>
<dbReference type="Proteomes" id="UP001553161">
    <property type="component" value="Unassembled WGS sequence"/>
</dbReference>
<dbReference type="InterPro" id="IPR007899">
    <property type="entry name" value="CHAD_dom"/>
</dbReference>
<dbReference type="RefSeq" id="WP_366193583.1">
    <property type="nucleotide sequence ID" value="NZ_JBFBVU010000016.1"/>
</dbReference>
<name>A0ABV3L8B6_9RHOB</name>
<dbReference type="Pfam" id="PF05235">
    <property type="entry name" value="CHAD"/>
    <property type="match status" value="1"/>
</dbReference>
<dbReference type="SMART" id="SM00880">
    <property type="entry name" value="CHAD"/>
    <property type="match status" value="1"/>
</dbReference>
<dbReference type="Pfam" id="PF01928">
    <property type="entry name" value="CYTH"/>
    <property type="match status" value="1"/>
</dbReference>
<dbReference type="PROSITE" id="PS51708">
    <property type="entry name" value="CHAD"/>
    <property type="match status" value="1"/>
</dbReference>
<dbReference type="InterPro" id="IPR039013">
    <property type="entry name" value="YgiF"/>
</dbReference>
<gene>
    <name evidence="3" type="ORF">AB0T83_13060</name>
</gene>
<dbReference type="InterPro" id="IPR038186">
    <property type="entry name" value="CHAD_dom_sf"/>
</dbReference>
<keyword evidence="4" id="KW-1185">Reference proteome</keyword>